<proteinExistence type="predicted"/>
<feature type="region of interest" description="Disordered" evidence="1">
    <location>
        <begin position="36"/>
        <end position="57"/>
    </location>
</feature>
<feature type="compositionally biased region" description="Low complexity" evidence="1">
    <location>
        <begin position="43"/>
        <end position="54"/>
    </location>
</feature>
<dbReference type="InterPro" id="IPR008869">
    <property type="entry name" value="MlaC/ttg2D"/>
</dbReference>
<evidence type="ECO:0000313" key="3">
    <source>
        <dbReference type="Proteomes" id="UP000245790"/>
    </source>
</evidence>
<dbReference type="Gene3D" id="3.10.450.50">
    <property type="match status" value="1"/>
</dbReference>
<protein>
    <submittedName>
        <fullName evidence="2">ABC-type transporter MlaC component</fullName>
    </submittedName>
</protein>
<keyword evidence="3" id="KW-1185">Reference proteome</keyword>
<evidence type="ECO:0000256" key="1">
    <source>
        <dbReference type="SAM" id="MobiDB-lite"/>
    </source>
</evidence>
<dbReference type="OrthoDB" id="9787053at2"/>
<sequence length="252" mass="29607">MSLFCQKQSRWSIRYGFYSAIFLAVLLQPVVKAGDTDNRSNQNSSAPSEANESPSDSHQTIHRFFKQRLDYVFQQLSTYPERYKNAQALKSLAEQKIVDFWDLDATLLALIGRTDWQQLSQKEKLDLRHSLRNTLVRYFMEAHEHYSGQPVVLEDVQLNHAMNKGWLTLRIVLDYMPDMKVDFNIVKVDNQWLFRDLRFQGIRYTRMKRGFYQKMLKQLGAKQLAQQLSSKNTQYFESRGIQSVPTSQALKH</sequence>
<dbReference type="EMBL" id="QGGU01000006">
    <property type="protein sequence ID" value="PWK50867.1"/>
    <property type="molecule type" value="Genomic_DNA"/>
</dbReference>
<gene>
    <name evidence="2" type="ORF">C8D97_106157</name>
</gene>
<dbReference type="AlphaFoldDB" id="A0A316G8R6"/>
<organism evidence="2 3">
    <name type="scientific">Pleionea mediterranea</name>
    <dbReference type="NCBI Taxonomy" id="523701"/>
    <lineage>
        <taxon>Bacteria</taxon>
        <taxon>Pseudomonadati</taxon>
        <taxon>Pseudomonadota</taxon>
        <taxon>Gammaproteobacteria</taxon>
        <taxon>Oceanospirillales</taxon>
        <taxon>Pleioneaceae</taxon>
        <taxon>Pleionea</taxon>
    </lineage>
</organism>
<dbReference type="Proteomes" id="UP000245790">
    <property type="component" value="Unassembled WGS sequence"/>
</dbReference>
<dbReference type="Pfam" id="PF05494">
    <property type="entry name" value="MlaC"/>
    <property type="match status" value="1"/>
</dbReference>
<name>A0A316G8R6_9GAMM</name>
<reference evidence="2 3" key="1">
    <citation type="submission" date="2018-05" db="EMBL/GenBank/DDBJ databases">
        <title>Genomic Encyclopedia of Type Strains, Phase IV (KMG-IV): sequencing the most valuable type-strain genomes for metagenomic binning, comparative biology and taxonomic classification.</title>
        <authorList>
            <person name="Goeker M."/>
        </authorList>
    </citation>
    <scope>NUCLEOTIDE SEQUENCE [LARGE SCALE GENOMIC DNA]</scope>
    <source>
        <strain evidence="2 3">DSM 25350</strain>
    </source>
</reference>
<evidence type="ECO:0000313" key="2">
    <source>
        <dbReference type="EMBL" id="PWK50867.1"/>
    </source>
</evidence>
<accession>A0A316G8R6</accession>
<dbReference type="Gene3D" id="1.10.10.640">
    <property type="entry name" value="phospholipid-binding protein"/>
    <property type="match status" value="1"/>
</dbReference>
<dbReference type="RefSeq" id="WP_109763527.1">
    <property type="nucleotide sequence ID" value="NZ_QGGU01000006.1"/>
</dbReference>
<comment type="caution">
    <text evidence="2">The sequence shown here is derived from an EMBL/GenBank/DDBJ whole genome shotgun (WGS) entry which is preliminary data.</text>
</comment>